<dbReference type="AlphaFoldDB" id="A0A1H5SPS0"/>
<dbReference type="STRING" id="1120964.GCA_001313265_00869"/>
<evidence type="ECO:0000256" key="8">
    <source>
        <dbReference type="SAM" id="Phobius"/>
    </source>
</evidence>
<evidence type="ECO:0000256" key="7">
    <source>
        <dbReference type="ARBA" id="ARBA00023136"/>
    </source>
</evidence>
<evidence type="ECO:0000256" key="6">
    <source>
        <dbReference type="ARBA" id="ARBA00022989"/>
    </source>
</evidence>
<gene>
    <name evidence="9" type="ORF">SAMN03080598_00449</name>
</gene>
<feature type="transmembrane region" description="Helical" evidence="8">
    <location>
        <begin position="431"/>
        <end position="451"/>
    </location>
</feature>
<dbReference type="Gene3D" id="3.30.70.1430">
    <property type="entry name" value="Multidrug efflux transporter AcrB pore domain"/>
    <property type="match status" value="2"/>
</dbReference>
<keyword evidence="4" id="KW-0997">Cell inner membrane</keyword>
<dbReference type="InterPro" id="IPR001036">
    <property type="entry name" value="Acrflvin-R"/>
</dbReference>
<dbReference type="SUPFAM" id="SSF82714">
    <property type="entry name" value="Multidrug efflux transporter AcrB TolC docking domain, DN and DC subdomains"/>
    <property type="match status" value="2"/>
</dbReference>
<feature type="transmembrane region" description="Helical" evidence="8">
    <location>
        <begin position="984"/>
        <end position="1010"/>
    </location>
</feature>
<feature type="transmembrane region" description="Helical" evidence="8">
    <location>
        <begin position="12"/>
        <end position="35"/>
    </location>
</feature>
<feature type="transmembrane region" description="Helical" evidence="8">
    <location>
        <begin position="907"/>
        <end position="928"/>
    </location>
</feature>
<dbReference type="InterPro" id="IPR027463">
    <property type="entry name" value="AcrB_DN_DC_subdom"/>
</dbReference>
<feature type="transmembrane region" description="Helical" evidence="8">
    <location>
        <begin position="360"/>
        <end position="380"/>
    </location>
</feature>
<keyword evidence="2" id="KW-0813">Transport</keyword>
<feature type="transmembrane region" description="Helical" evidence="8">
    <location>
        <begin position="337"/>
        <end position="353"/>
    </location>
</feature>
<evidence type="ECO:0000256" key="5">
    <source>
        <dbReference type="ARBA" id="ARBA00022692"/>
    </source>
</evidence>
<evidence type="ECO:0000313" key="9">
    <source>
        <dbReference type="EMBL" id="SEF52603.1"/>
    </source>
</evidence>
<dbReference type="Gene3D" id="3.30.2090.10">
    <property type="entry name" value="Multidrug efflux transporter AcrB TolC docking domain, DN and DC subdomains"/>
    <property type="match status" value="2"/>
</dbReference>
<dbReference type="Gene3D" id="3.30.70.1320">
    <property type="entry name" value="Multidrug efflux transporter AcrB pore domain like"/>
    <property type="match status" value="1"/>
</dbReference>
<sequence length="1020" mass="112583">MASLSQISINRPVLAIVMSLVILLFGGIGISLLGIREYPSVDPPVINVSTTYVGANADVIEAQITEPLEEQINGIQGIKSLTSVSADGRSNITVEFEVGGDLEAAANDVRDKVAGALRNLPPDAEPPVVSKADADSQPIVGVNVKSENRSLLELSDIASNIFKERLQTIPGVSRIQIWGEKEYAIRLRMDPLKMASYGITPLDVLQKVQSENVELPSGRIEGQSIELSVRTKSRLSSPQEFNSLIIKEDQNNIVRFQDIGNAELSALNEKTVLKRDGVPMVAVVLVPLPGSNNIEIADEFYRRLEFIKKDLPADVGVEIGFDSTSYIRSSIAEVEETIITAFILVVAIIFLFLRDWRTTFIPVLTIPISLVGVFFIMYLMDFSINVLTLLGIVLSIGLVVDDAIVVLENIYTRIEKGENPLKAAEKGSEEIFFAVIATTVALAAVFLPVIFLTGTTGRLFREFGIVVAGAVIISSFVALTMTPMLSAKLLKRREKQNAFYNFTEPFFVWLNDRYDSALGVFMKIRWIAFPVIGIIVLSIYWLFLQIPTELVPTEDRSELRINMAGPEGATFGYMSSAVDKLTDQFMEEIPETERLAVISVTSPGFGTANTNSAFIRLFLTDANQRTRTQQEIFNSINTKLRNETSVRGFAQQPVSIGDRRGGLPVQYVIQAPTIEKLKEAIPPFMEEVGKSPIFIFSDINLKFTKPELEIEIDRERARNLGVSVQEIARTLQLSYSGQRFAYFIRDGKQYQVLGEMRLEDRNEPVNLRMLYVRGENNQLVQLDNLVKVVEKSTPPQLYRFNRFVSATVSANLAEGFTIGAGLDEMDRIAAEVLDDSFSTDVSGPSKEFRESSNSLLFAFVFALILIYLVLSAQFESFLDPLTIMFTVPLAIFGALATLWAFDFTLNIFSQIGIIMLIGLVTKNGILIVEFANQRKAQGMDVHEAIFGAAVARFRPILMTSLSTILGILPIALALGAGAESRVPMGAAVIGGLSFATILTLFIIPAIYTYLTSKKGRLARI</sequence>
<feature type="transmembrane region" description="Helical" evidence="8">
    <location>
        <begin position="463"/>
        <end position="485"/>
    </location>
</feature>
<dbReference type="FunFam" id="1.20.1640.10:FF:000001">
    <property type="entry name" value="Efflux pump membrane transporter"/>
    <property type="match status" value="1"/>
</dbReference>
<keyword evidence="5 8" id="KW-0812">Transmembrane</keyword>
<organism evidence="9 10">
    <name type="scientific">Algoriphagus boritolerans DSM 17298 = JCM 18970</name>
    <dbReference type="NCBI Taxonomy" id="1120964"/>
    <lineage>
        <taxon>Bacteria</taxon>
        <taxon>Pseudomonadati</taxon>
        <taxon>Bacteroidota</taxon>
        <taxon>Cytophagia</taxon>
        <taxon>Cytophagales</taxon>
        <taxon>Cyclobacteriaceae</taxon>
        <taxon>Algoriphagus</taxon>
    </lineage>
</organism>
<dbReference type="PANTHER" id="PTHR32063">
    <property type="match status" value="1"/>
</dbReference>
<comment type="subcellular location">
    <subcellularLocation>
        <location evidence="1">Cell inner membrane</location>
        <topology evidence="1">Multi-pass membrane protein</topology>
    </subcellularLocation>
</comment>
<feature type="transmembrane region" description="Helical" evidence="8">
    <location>
        <begin position="526"/>
        <end position="544"/>
    </location>
</feature>
<dbReference type="PANTHER" id="PTHR32063:SF28">
    <property type="entry name" value="BLR2861 PROTEIN"/>
    <property type="match status" value="1"/>
</dbReference>
<dbReference type="GO" id="GO:0042910">
    <property type="term" value="F:xenobiotic transmembrane transporter activity"/>
    <property type="evidence" value="ECO:0007669"/>
    <property type="project" value="TreeGrafter"/>
</dbReference>
<accession>A0A1H5SPS0</accession>
<dbReference type="GO" id="GO:0005886">
    <property type="term" value="C:plasma membrane"/>
    <property type="evidence" value="ECO:0007669"/>
    <property type="project" value="UniProtKB-SubCell"/>
</dbReference>
<keyword evidence="10" id="KW-1185">Reference proteome</keyword>
<protein>
    <submittedName>
        <fullName evidence="9">Multidrug efflux pump</fullName>
    </submittedName>
</protein>
<name>A0A1H5SPS0_9BACT</name>
<evidence type="ECO:0000256" key="2">
    <source>
        <dbReference type="ARBA" id="ARBA00022448"/>
    </source>
</evidence>
<keyword evidence="6 8" id="KW-1133">Transmembrane helix</keyword>
<proteinExistence type="predicted"/>
<dbReference type="Pfam" id="PF00873">
    <property type="entry name" value="ACR_tran"/>
    <property type="match status" value="1"/>
</dbReference>
<keyword evidence="3" id="KW-1003">Cell membrane</keyword>
<dbReference type="RefSeq" id="WP_103923180.1">
    <property type="nucleotide sequence ID" value="NZ_FNVR01000002.1"/>
</dbReference>
<reference evidence="10" key="1">
    <citation type="submission" date="2016-10" db="EMBL/GenBank/DDBJ databases">
        <authorList>
            <person name="Varghese N."/>
            <person name="Submissions S."/>
        </authorList>
    </citation>
    <scope>NUCLEOTIDE SEQUENCE [LARGE SCALE GENOMIC DNA]</scope>
    <source>
        <strain evidence="10">DSM 17298</strain>
    </source>
</reference>
<feature type="transmembrane region" description="Helical" evidence="8">
    <location>
        <begin position="881"/>
        <end position="901"/>
    </location>
</feature>
<evidence type="ECO:0000313" key="10">
    <source>
        <dbReference type="Proteomes" id="UP000236736"/>
    </source>
</evidence>
<dbReference type="Gene3D" id="1.20.1640.10">
    <property type="entry name" value="Multidrug efflux transporter AcrB transmembrane domain"/>
    <property type="match status" value="2"/>
</dbReference>
<dbReference type="SUPFAM" id="SSF82866">
    <property type="entry name" value="Multidrug efflux transporter AcrB transmembrane domain"/>
    <property type="match status" value="2"/>
</dbReference>
<dbReference type="Proteomes" id="UP000236736">
    <property type="component" value="Unassembled WGS sequence"/>
</dbReference>
<dbReference type="FunFam" id="3.30.70.1430:FF:000001">
    <property type="entry name" value="Efflux pump membrane transporter"/>
    <property type="match status" value="1"/>
</dbReference>
<dbReference type="Gene3D" id="3.30.70.1440">
    <property type="entry name" value="Multidrug efflux transporter AcrB pore domain"/>
    <property type="match status" value="1"/>
</dbReference>
<evidence type="ECO:0000256" key="1">
    <source>
        <dbReference type="ARBA" id="ARBA00004429"/>
    </source>
</evidence>
<feature type="transmembrane region" description="Helical" evidence="8">
    <location>
        <begin position="956"/>
        <end position="978"/>
    </location>
</feature>
<dbReference type="EMBL" id="FNVR01000002">
    <property type="protein sequence ID" value="SEF52603.1"/>
    <property type="molecule type" value="Genomic_DNA"/>
</dbReference>
<dbReference type="PRINTS" id="PR00702">
    <property type="entry name" value="ACRIFLAVINRP"/>
</dbReference>
<keyword evidence="7 8" id="KW-0472">Membrane</keyword>
<feature type="transmembrane region" description="Helical" evidence="8">
    <location>
        <begin position="855"/>
        <end position="874"/>
    </location>
</feature>
<evidence type="ECO:0000256" key="4">
    <source>
        <dbReference type="ARBA" id="ARBA00022519"/>
    </source>
</evidence>
<evidence type="ECO:0000256" key="3">
    <source>
        <dbReference type="ARBA" id="ARBA00022475"/>
    </source>
</evidence>
<feature type="transmembrane region" description="Helical" evidence="8">
    <location>
        <begin position="386"/>
        <end position="410"/>
    </location>
</feature>
<dbReference type="SUPFAM" id="SSF82693">
    <property type="entry name" value="Multidrug efflux transporter AcrB pore domain, PN1, PN2, PC1 and PC2 subdomains"/>
    <property type="match status" value="3"/>
</dbReference>
<dbReference type="OrthoDB" id="9758234at2"/>